<dbReference type="SUPFAM" id="SSF103473">
    <property type="entry name" value="MFS general substrate transporter"/>
    <property type="match status" value="1"/>
</dbReference>
<dbReference type="InterPro" id="IPR011701">
    <property type="entry name" value="MFS"/>
</dbReference>
<proteinExistence type="predicted"/>
<dbReference type="EMBL" id="JAOAOG010000246">
    <property type="protein sequence ID" value="KAJ6236201.1"/>
    <property type="molecule type" value="Genomic_DNA"/>
</dbReference>
<keyword evidence="3 7" id="KW-0812">Transmembrane</keyword>
<evidence type="ECO:0000256" key="6">
    <source>
        <dbReference type="SAM" id="MobiDB-lite"/>
    </source>
</evidence>
<protein>
    <submittedName>
        <fullName evidence="9">Multidrug resistance protein mdtg</fullName>
    </submittedName>
</protein>
<evidence type="ECO:0000256" key="1">
    <source>
        <dbReference type="ARBA" id="ARBA00004141"/>
    </source>
</evidence>
<comment type="caution">
    <text evidence="9">The sequence shown here is derived from an EMBL/GenBank/DDBJ whole genome shotgun (WGS) entry which is preliminary data.</text>
</comment>
<evidence type="ECO:0000313" key="9">
    <source>
        <dbReference type="EMBL" id="KAJ6236201.1"/>
    </source>
</evidence>
<reference evidence="9" key="1">
    <citation type="submission" date="2022-08" db="EMBL/GenBank/DDBJ databases">
        <title>Novel sulfate-reducing endosymbionts in the free-living metamonad Anaeramoeba.</title>
        <authorList>
            <person name="Jerlstrom-Hultqvist J."/>
            <person name="Cepicka I."/>
            <person name="Gallot-Lavallee L."/>
            <person name="Salas-Leiva D."/>
            <person name="Curtis B.A."/>
            <person name="Zahonova K."/>
            <person name="Pipaliya S."/>
            <person name="Dacks J."/>
            <person name="Roger A.J."/>
        </authorList>
    </citation>
    <scope>NUCLEOTIDE SEQUENCE</scope>
    <source>
        <strain evidence="9">Schooner1</strain>
    </source>
</reference>
<sequence>MYPYSRSLIFIYFSEVILSFHVSSVMTLLTSYAEDIGAGPTLQGVIAGAYSITEVFSNSGLGWLSDRYGREPIVYFANILMSVSVAATGIVRNKWYLLILRLITGLFGGGVLPVGQAAVGDNASTREENNFLMSRISMSVGLGFVLGPLLILILSRFNKTFEDYCYILGISTTILLFFWIFFIPKIRKFQRPLGKKFLTTKEKSPLLKRKTSGNEILTKNETLQHTRKINTNENKSGTKEGDGDENEDFTSGSNENEIDNDSISDSENEFKLLKKQNNISPRWKLICNIDVLLLLLLNLVFVIPFIQLLSSMPLLIKNIFHLKITTYASLTMIFKGLSMSLSSFIYVPTIIKKIGPIYSFYISTVIQSLALLSLYWLHVYWMWCCAFIIYIFFFSVHLTLASSLLVLVSPKNMEGMLLGIAQVVQAISRAVSPIYGMIFFHKSYFLFTVSLAVTTSLTFPIALKLHSNKKKLFLKK</sequence>
<feature type="transmembrane region" description="Helical" evidence="7">
    <location>
        <begin position="387"/>
        <end position="408"/>
    </location>
</feature>
<keyword evidence="10" id="KW-1185">Reference proteome</keyword>
<feature type="transmembrane region" description="Helical" evidence="7">
    <location>
        <begin position="41"/>
        <end position="61"/>
    </location>
</feature>
<organism evidence="9 10">
    <name type="scientific">Anaeramoeba flamelloides</name>
    <dbReference type="NCBI Taxonomy" id="1746091"/>
    <lineage>
        <taxon>Eukaryota</taxon>
        <taxon>Metamonada</taxon>
        <taxon>Anaeramoebidae</taxon>
        <taxon>Anaeramoeba</taxon>
    </lineage>
</organism>
<feature type="transmembrane region" description="Helical" evidence="7">
    <location>
        <begin position="166"/>
        <end position="186"/>
    </location>
</feature>
<dbReference type="PANTHER" id="PTHR23504">
    <property type="entry name" value="MAJOR FACILITATOR SUPERFAMILY DOMAIN-CONTAINING PROTEIN 10"/>
    <property type="match status" value="1"/>
</dbReference>
<feature type="transmembrane region" description="Helical" evidence="7">
    <location>
        <begin position="73"/>
        <end position="92"/>
    </location>
</feature>
<feature type="transmembrane region" description="Helical" evidence="7">
    <location>
        <begin position="415"/>
        <end position="438"/>
    </location>
</feature>
<dbReference type="PANTHER" id="PTHR23504:SF15">
    <property type="entry name" value="MAJOR FACILITATOR SUPERFAMILY (MFS) PROFILE DOMAIN-CONTAINING PROTEIN"/>
    <property type="match status" value="1"/>
</dbReference>
<feature type="transmembrane region" description="Helical" evidence="7">
    <location>
        <begin position="285"/>
        <end position="306"/>
    </location>
</feature>
<feature type="region of interest" description="Disordered" evidence="6">
    <location>
        <begin position="223"/>
        <end position="262"/>
    </location>
</feature>
<feature type="transmembrane region" description="Helical" evidence="7">
    <location>
        <begin position="132"/>
        <end position="154"/>
    </location>
</feature>
<evidence type="ECO:0000256" key="3">
    <source>
        <dbReference type="ARBA" id="ARBA00022692"/>
    </source>
</evidence>
<keyword evidence="4 7" id="KW-1133">Transmembrane helix</keyword>
<feature type="transmembrane region" description="Helical" evidence="7">
    <location>
        <begin position="98"/>
        <end position="120"/>
    </location>
</feature>
<feature type="transmembrane region" description="Helical" evidence="7">
    <location>
        <begin position="7"/>
        <end position="29"/>
    </location>
</feature>
<feature type="compositionally biased region" description="Polar residues" evidence="6">
    <location>
        <begin position="223"/>
        <end position="235"/>
    </location>
</feature>
<dbReference type="InterPro" id="IPR020846">
    <property type="entry name" value="MFS_dom"/>
</dbReference>
<evidence type="ECO:0000259" key="8">
    <source>
        <dbReference type="PROSITE" id="PS50850"/>
    </source>
</evidence>
<dbReference type="Proteomes" id="UP001150062">
    <property type="component" value="Unassembled WGS sequence"/>
</dbReference>
<feature type="transmembrane region" description="Helical" evidence="7">
    <location>
        <begin position="359"/>
        <end position="381"/>
    </location>
</feature>
<evidence type="ECO:0000256" key="4">
    <source>
        <dbReference type="ARBA" id="ARBA00022989"/>
    </source>
</evidence>
<feature type="transmembrane region" description="Helical" evidence="7">
    <location>
        <begin position="444"/>
        <end position="463"/>
    </location>
</feature>
<dbReference type="PROSITE" id="PS50850">
    <property type="entry name" value="MFS"/>
    <property type="match status" value="1"/>
</dbReference>
<evidence type="ECO:0000256" key="5">
    <source>
        <dbReference type="ARBA" id="ARBA00023136"/>
    </source>
</evidence>
<keyword evidence="5 7" id="KW-0472">Membrane</keyword>
<accession>A0ABQ8XUC8</accession>
<evidence type="ECO:0000313" key="10">
    <source>
        <dbReference type="Proteomes" id="UP001150062"/>
    </source>
</evidence>
<dbReference type="Gene3D" id="1.20.1250.20">
    <property type="entry name" value="MFS general substrate transporter like domains"/>
    <property type="match status" value="1"/>
</dbReference>
<gene>
    <name evidence="9" type="ORF">M0813_28123</name>
</gene>
<comment type="subcellular location">
    <subcellularLocation>
        <location evidence="1">Membrane</location>
        <topology evidence="1">Multi-pass membrane protein</topology>
    </subcellularLocation>
</comment>
<keyword evidence="2" id="KW-0813">Transport</keyword>
<evidence type="ECO:0000256" key="2">
    <source>
        <dbReference type="ARBA" id="ARBA00022448"/>
    </source>
</evidence>
<evidence type="ECO:0000256" key="7">
    <source>
        <dbReference type="SAM" id="Phobius"/>
    </source>
</evidence>
<feature type="transmembrane region" description="Helical" evidence="7">
    <location>
        <begin position="326"/>
        <end position="347"/>
    </location>
</feature>
<name>A0ABQ8XUC8_9EUKA</name>
<feature type="domain" description="Major facilitator superfamily (MFS) profile" evidence="8">
    <location>
        <begin position="7"/>
        <end position="466"/>
    </location>
</feature>
<dbReference type="InterPro" id="IPR036259">
    <property type="entry name" value="MFS_trans_sf"/>
</dbReference>
<dbReference type="Pfam" id="PF07690">
    <property type="entry name" value="MFS_1"/>
    <property type="match status" value="1"/>
</dbReference>